<dbReference type="Proteomes" id="UP000535937">
    <property type="component" value="Unassembled WGS sequence"/>
</dbReference>
<evidence type="ECO:0000313" key="2">
    <source>
        <dbReference type="Proteomes" id="UP000535937"/>
    </source>
</evidence>
<reference evidence="1 2" key="1">
    <citation type="submission" date="2020-08" db="EMBL/GenBank/DDBJ databases">
        <title>Genomic Encyclopedia of Type Strains, Phase III (KMG-III): the genomes of soil and plant-associated and newly described type strains.</title>
        <authorList>
            <person name="Whitman W."/>
        </authorList>
    </citation>
    <scope>NUCLEOTIDE SEQUENCE [LARGE SCALE GENOMIC DNA]</scope>
    <source>
        <strain evidence="1 2">CECT 8799</strain>
    </source>
</reference>
<dbReference type="Pfam" id="PF10116">
    <property type="entry name" value="Host_attach"/>
    <property type="match status" value="1"/>
</dbReference>
<accession>A0A7W4W8R6</accession>
<sequence length="145" mass="16096">MALAWVIVANQSRARLFEAQKRAGALTELETMIHPETRLKGRDIETDAPGRAFDSGGEGRHAMGNVRELHNRAGRTFAREIAHALERGRQEGRYEKLYIVAEPHMVGSLREALKPPTLATIAGETGKNLVSCEAEEIRAQLPTWL</sequence>
<proteinExistence type="predicted"/>
<comment type="caution">
    <text evidence="1">The sequence shown here is derived from an EMBL/GenBank/DDBJ whole genome shotgun (WGS) entry which is preliminary data.</text>
</comment>
<dbReference type="AlphaFoldDB" id="A0A7W4W8R6"/>
<name>A0A7W4W8R6_9GAMM</name>
<gene>
    <name evidence="1" type="ORF">FHS09_000569</name>
</gene>
<protein>
    <submittedName>
        <fullName evidence="1">Protein required for attachment to host cells</fullName>
    </submittedName>
</protein>
<dbReference type="RefSeq" id="WP_183456481.1">
    <property type="nucleotide sequence ID" value="NZ_JACHWZ010000002.1"/>
</dbReference>
<organism evidence="1 2">
    <name type="scientific">Microbulbifer rhizosphaerae</name>
    <dbReference type="NCBI Taxonomy" id="1562603"/>
    <lineage>
        <taxon>Bacteria</taxon>
        <taxon>Pseudomonadati</taxon>
        <taxon>Pseudomonadota</taxon>
        <taxon>Gammaproteobacteria</taxon>
        <taxon>Cellvibrionales</taxon>
        <taxon>Microbulbiferaceae</taxon>
        <taxon>Microbulbifer</taxon>
    </lineage>
</organism>
<dbReference type="InterPro" id="IPR019291">
    <property type="entry name" value="Host_attachment_protein"/>
</dbReference>
<evidence type="ECO:0000313" key="1">
    <source>
        <dbReference type="EMBL" id="MBB3059761.1"/>
    </source>
</evidence>
<keyword evidence="2" id="KW-1185">Reference proteome</keyword>
<dbReference type="EMBL" id="JACHWZ010000002">
    <property type="protein sequence ID" value="MBB3059761.1"/>
    <property type="molecule type" value="Genomic_DNA"/>
</dbReference>